<dbReference type="Pfam" id="PF01687">
    <property type="entry name" value="Flavokinase"/>
    <property type="match status" value="1"/>
</dbReference>
<evidence type="ECO:0000256" key="7">
    <source>
        <dbReference type="ARBA" id="ARBA00022840"/>
    </source>
</evidence>
<evidence type="ECO:0000313" key="10">
    <source>
        <dbReference type="EMBL" id="CAL6099818.1"/>
    </source>
</evidence>
<dbReference type="PANTHER" id="PTHR22749:SF6">
    <property type="entry name" value="RIBOFLAVIN KINASE"/>
    <property type="match status" value="1"/>
</dbReference>
<dbReference type="InterPro" id="IPR023468">
    <property type="entry name" value="Riboflavin_kinase"/>
</dbReference>
<reference evidence="10 11" key="2">
    <citation type="submission" date="2024-07" db="EMBL/GenBank/DDBJ databases">
        <authorList>
            <person name="Akdeniz Z."/>
        </authorList>
    </citation>
    <scope>NUCLEOTIDE SEQUENCE [LARGE SCALE GENOMIC DNA]</scope>
</reference>
<dbReference type="EMBL" id="CATOUU010000522">
    <property type="protein sequence ID" value="CAI9932675.1"/>
    <property type="molecule type" value="Genomic_DNA"/>
</dbReference>
<keyword evidence="4" id="KW-0288">FMN</keyword>
<dbReference type="EMBL" id="CAXDID020000524">
    <property type="protein sequence ID" value="CAL6099818.1"/>
    <property type="molecule type" value="Genomic_DNA"/>
</dbReference>
<dbReference type="GO" id="GO:0009231">
    <property type="term" value="P:riboflavin biosynthetic process"/>
    <property type="evidence" value="ECO:0007669"/>
    <property type="project" value="InterPro"/>
</dbReference>
<dbReference type="GO" id="GO:0008531">
    <property type="term" value="F:riboflavin kinase activity"/>
    <property type="evidence" value="ECO:0007669"/>
    <property type="project" value="UniProtKB-EC"/>
</dbReference>
<evidence type="ECO:0000256" key="2">
    <source>
        <dbReference type="ARBA" id="ARBA00012105"/>
    </source>
</evidence>
<evidence type="ECO:0000256" key="1">
    <source>
        <dbReference type="ARBA" id="ARBA00005201"/>
    </source>
</evidence>
<dbReference type="EC" id="2.7.1.26" evidence="2"/>
<sequence>MNFSGPVIHGLKNGRKLGFPTANIQTEAAIEAGVYVGKAKFQNQIYNCIVFVGKSETFNIKKSTYEVHFLHDFNGLEFYNEKVEVDLLVKTRNNKKFDSLDDLKATLEQDKQEAFTFFSQNSKTIQNE</sequence>
<proteinExistence type="predicted"/>
<keyword evidence="7" id="KW-0067">ATP-binding</keyword>
<evidence type="ECO:0000256" key="6">
    <source>
        <dbReference type="ARBA" id="ARBA00022741"/>
    </source>
</evidence>
<evidence type="ECO:0000256" key="3">
    <source>
        <dbReference type="ARBA" id="ARBA00022630"/>
    </source>
</evidence>
<dbReference type="InterPro" id="IPR023465">
    <property type="entry name" value="Riboflavin_kinase_dom_sf"/>
</dbReference>
<comment type="caution">
    <text evidence="9">The sequence shown here is derived from an EMBL/GenBank/DDBJ whole genome shotgun (WGS) entry which is preliminary data.</text>
</comment>
<dbReference type="GO" id="GO:0009398">
    <property type="term" value="P:FMN biosynthetic process"/>
    <property type="evidence" value="ECO:0007669"/>
    <property type="project" value="TreeGrafter"/>
</dbReference>
<evidence type="ECO:0000256" key="5">
    <source>
        <dbReference type="ARBA" id="ARBA00022679"/>
    </source>
</evidence>
<keyword evidence="11" id="KW-1185">Reference proteome</keyword>
<evidence type="ECO:0000313" key="9">
    <source>
        <dbReference type="EMBL" id="CAI9932675.1"/>
    </source>
</evidence>
<dbReference type="SMART" id="SM00904">
    <property type="entry name" value="Flavokinase"/>
    <property type="match status" value="1"/>
</dbReference>
<keyword evidence="6" id="KW-0547">Nucleotide-binding</keyword>
<dbReference type="AlphaFoldDB" id="A0AA86P9G3"/>
<name>A0AA86P9G3_9EUKA</name>
<feature type="domain" description="Riboflavin kinase" evidence="8">
    <location>
        <begin position="1"/>
        <end position="119"/>
    </location>
</feature>
<evidence type="ECO:0000259" key="8">
    <source>
        <dbReference type="SMART" id="SM00904"/>
    </source>
</evidence>
<dbReference type="InterPro" id="IPR015865">
    <property type="entry name" value="Riboflavin_kinase_bac/euk"/>
</dbReference>
<dbReference type="PANTHER" id="PTHR22749">
    <property type="entry name" value="RIBOFLAVIN KINASE/FMN ADENYLYLTRANSFERASE"/>
    <property type="match status" value="1"/>
</dbReference>
<accession>A0AA86P9G3</accession>
<keyword evidence="9" id="KW-0418">Kinase</keyword>
<comment type="pathway">
    <text evidence="1">Cofactor biosynthesis; FMN biosynthesis; FMN from riboflavin (ATP route): step 1/1.</text>
</comment>
<gene>
    <name evidence="9" type="ORF">HINF_LOCUS20320</name>
    <name evidence="10" type="ORF">HINF_LOCUS70262</name>
</gene>
<keyword evidence="5" id="KW-0808">Transferase</keyword>
<dbReference type="Proteomes" id="UP001642409">
    <property type="component" value="Unassembled WGS sequence"/>
</dbReference>
<dbReference type="SUPFAM" id="SSF82114">
    <property type="entry name" value="Riboflavin kinase-like"/>
    <property type="match status" value="1"/>
</dbReference>
<organism evidence="9">
    <name type="scientific">Hexamita inflata</name>
    <dbReference type="NCBI Taxonomy" id="28002"/>
    <lineage>
        <taxon>Eukaryota</taxon>
        <taxon>Metamonada</taxon>
        <taxon>Diplomonadida</taxon>
        <taxon>Hexamitidae</taxon>
        <taxon>Hexamitinae</taxon>
        <taxon>Hexamita</taxon>
    </lineage>
</organism>
<evidence type="ECO:0000313" key="11">
    <source>
        <dbReference type="Proteomes" id="UP001642409"/>
    </source>
</evidence>
<dbReference type="Gene3D" id="2.40.30.30">
    <property type="entry name" value="Riboflavin kinase-like"/>
    <property type="match status" value="1"/>
</dbReference>
<dbReference type="GO" id="GO:0005524">
    <property type="term" value="F:ATP binding"/>
    <property type="evidence" value="ECO:0007669"/>
    <property type="project" value="UniProtKB-KW"/>
</dbReference>
<keyword evidence="3" id="KW-0285">Flavoprotein</keyword>
<protein>
    <recommendedName>
        <fullName evidence="2">riboflavin kinase</fullName>
        <ecNumber evidence="2">2.7.1.26</ecNumber>
    </recommendedName>
</protein>
<evidence type="ECO:0000256" key="4">
    <source>
        <dbReference type="ARBA" id="ARBA00022643"/>
    </source>
</evidence>
<reference evidence="9" key="1">
    <citation type="submission" date="2023-06" db="EMBL/GenBank/DDBJ databases">
        <authorList>
            <person name="Kurt Z."/>
        </authorList>
    </citation>
    <scope>NUCLEOTIDE SEQUENCE</scope>
</reference>